<evidence type="ECO:0000256" key="9">
    <source>
        <dbReference type="ARBA" id="ARBA00022857"/>
    </source>
</evidence>
<keyword evidence="9 14" id="KW-0521">NADP</keyword>
<dbReference type="SUPFAM" id="SSF53597">
    <property type="entry name" value="Dihydrofolate reductase-like"/>
    <property type="match status" value="1"/>
</dbReference>
<feature type="binding site" evidence="17">
    <location>
        <position position="78"/>
    </location>
    <ligand>
        <name>Zn(2+)</name>
        <dbReference type="ChEBI" id="CHEBI:29105"/>
        <note>catalytic</note>
    </ligand>
</feature>
<proteinExistence type="inferred from homology"/>
<evidence type="ECO:0000256" key="14">
    <source>
        <dbReference type="PIRNR" id="PIRNR006769"/>
    </source>
</evidence>
<feature type="domain" description="CMP/dCMP-type deaminase" evidence="19">
    <location>
        <begin position="4"/>
        <end position="125"/>
    </location>
</feature>
<dbReference type="GO" id="GO:0008835">
    <property type="term" value="F:diaminohydroxyphosphoribosylaminopyrimidine deaminase activity"/>
    <property type="evidence" value="ECO:0007669"/>
    <property type="project" value="UniProtKB-EC"/>
</dbReference>
<dbReference type="NCBIfam" id="TIGR00326">
    <property type="entry name" value="eubact_ribD"/>
    <property type="match status" value="1"/>
</dbReference>
<gene>
    <name evidence="20" type="ORF">SAMN05216418_0876</name>
</gene>
<keyword evidence="10 14" id="KW-0560">Oxidoreductase</keyword>
<evidence type="ECO:0000256" key="12">
    <source>
        <dbReference type="ARBA" id="ARBA00049861"/>
    </source>
</evidence>
<feature type="binding site" evidence="16">
    <location>
        <position position="206"/>
    </location>
    <ligand>
        <name>substrate</name>
    </ligand>
</feature>
<dbReference type="GO" id="GO:0008270">
    <property type="term" value="F:zinc ion binding"/>
    <property type="evidence" value="ECO:0007669"/>
    <property type="project" value="InterPro"/>
</dbReference>
<sequence length="404" mass="40952">MASAAEIDAMRRALLLARRGPRGLNPQVGAVILSPAGDVLAEGFHRGAGTPHAEVDALSKLAPGEARGTTAVVTLEPCNHTGRTGPCAVALIEAGVARVVYALDDPTDAAAGGAERLRAAGVDVEAGLAASEAAALVHDWAALQRTGRPHVTVKWAQSLDGRAAADDGTSQWITGPAARRDVHARRAEADAIIAGTGTVRSDDPALTARAADGSLLEAQPVPVVIGESDTAPDAAVRRHPREPLFYATHDLHAVLTDLAARGLQRVFVEGGPTLASAFLREGLADELLVYVAPVLLGGSRLALGDIGVASIADARRLTVASIQQLGDDTLFVARPAAAPGAPTPRVADPGEPTPRAAAPGAPTPRAAARPAAQPAATEPAATEPATAEPAFTAPAPASDNRGDA</sequence>
<dbReference type="Pfam" id="PF00383">
    <property type="entry name" value="dCMP_cyt_deam_1"/>
    <property type="match status" value="1"/>
</dbReference>
<dbReference type="PANTHER" id="PTHR38011:SF7">
    <property type="entry name" value="2,5-DIAMINO-6-RIBOSYLAMINO-4(3H)-PYRIMIDINONE 5'-PHOSPHATE REDUCTASE"/>
    <property type="match status" value="1"/>
</dbReference>
<organism evidence="20 21">
    <name type="scientific">Microbacterium enclense</name>
    <dbReference type="NCBI Taxonomy" id="993073"/>
    <lineage>
        <taxon>Bacteria</taxon>
        <taxon>Bacillati</taxon>
        <taxon>Actinomycetota</taxon>
        <taxon>Actinomycetes</taxon>
        <taxon>Micrococcales</taxon>
        <taxon>Microbacteriaceae</taxon>
        <taxon>Microbacterium</taxon>
    </lineage>
</organism>
<evidence type="ECO:0000256" key="2">
    <source>
        <dbReference type="ARBA" id="ARBA00004882"/>
    </source>
</evidence>
<evidence type="ECO:0000256" key="5">
    <source>
        <dbReference type="ARBA" id="ARBA00007417"/>
    </source>
</evidence>
<keyword evidence="7 14" id="KW-0479">Metal-binding</keyword>
<feature type="binding site" evidence="16">
    <location>
        <position position="209"/>
    </location>
    <ligand>
        <name>substrate</name>
    </ligand>
</feature>
<reference evidence="20 21" key="1">
    <citation type="submission" date="2016-09" db="EMBL/GenBank/DDBJ databases">
        <authorList>
            <person name="Capua I."/>
            <person name="De Benedictis P."/>
            <person name="Joannis T."/>
            <person name="Lombin L.H."/>
            <person name="Cattoli G."/>
        </authorList>
    </citation>
    <scope>NUCLEOTIDE SEQUENCE [LARGE SCALE GENOMIC DNA]</scope>
    <source>
        <strain evidence="20 21">NIO-1002</strain>
    </source>
</reference>
<dbReference type="EMBL" id="FMYG01000001">
    <property type="protein sequence ID" value="SDB87616.1"/>
    <property type="molecule type" value="Genomic_DNA"/>
</dbReference>
<keyword evidence="11" id="KW-0511">Multifunctional enzyme</keyword>
<dbReference type="InterPro" id="IPR050765">
    <property type="entry name" value="Riboflavin_Biosynth_HTPR"/>
</dbReference>
<feature type="binding site" evidence="16">
    <location>
        <position position="269"/>
    </location>
    <ligand>
        <name>substrate</name>
    </ligand>
</feature>
<dbReference type="GO" id="GO:0008703">
    <property type="term" value="F:5-amino-6-(5-phosphoribosylamino)uracil reductase activity"/>
    <property type="evidence" value="ECO:0007669"/>
    <property type="project" value="UniProtKB-EC"/>
</dbReference>
<evidence type="ECO:0000256" key="15">
    <source>
        <dbReference type="PIRSR" id="PIRSR006769-1"/>
    </source>
</evidence>
<dbReference type="SUPFAM" id="SSF53927">
    <property type="entry name" value="Cytidine deaminase-like"/>
    <property type="match status" value="1"/>
</dbReference>
<dbReference type="STRING" id="993073.AS029_03170"/>
<dbReference type="PROSITE" id="PS00903">
    <property type="entry name" value="CYT_DCMP_DEAMINASES_1"/>
    <property type="match status" value="1"/>
</dbReference>
<evidence type="ECO:0000256" key="11">
    <source>
        <dbReference type="ARBA" id="ARBA00023268"/>
    </source>
</evidence>
<comment type="catalytic activity">
    <reaction evidence="12 14">
        <text>5-amino-6-(5-phospho-D-ribitylamino)uracil + NADP(+) = 5-amino-6-(5-phospho-D-ribosylamino)uracil + NADPH + H(+)</text>
        <dbReference type="Rhea" id="RHEA:17845"/>
        <dbReference type="ChEBI" id="CHEBI:15378"/>
        <dbReference type="ChEBI" id="CHEBI:57783"/>
        <dbReference type="ChEBI" id="CHEBI:58349"/>
        <dbReference type="ChEBI" id="CHEBI:58421"/>
        <dbReference type="ChEBI" id="CHEBI:58453"/>
        <dbReference type="EC" id="1.1.1.193"/>
    </reaction>
</comment>
<feature type="compositionally biased region" description="Low complexity" evidence="18">
    <location>
        <begin position="335"/>
        <end position="397"/>
    </location>
</feature>
<evidence type="ECO:0000256" key="16">
    <source>
        <dbReference type="PIRSR" id="PIRSR006769-2"/>
    </source>
</evidence>
<dbReference type="UniPathway" id="UPA00275">
    <property type="reaction ID" value="UER00401"/>
</dbReference>
<feature type="binding site" evidence="16">
    <location>
        <position position="170"/>
    </location>
    <ligand>
        <name>substrate</name>
    </ligand>
</feature>
<protein>
    <recommendedName>
        <fullName evidence="14">Riboflavin biosynthesis protein RibD</fullName>
    </recommendedName>
    <domain>
        <recommendedName>
            <fullName evidence="14">Diaminohydroxyphosphoribosylaminopyrimidine deaminase</fullName>
            <shortName evidence="14">DRAP deaminase</shortName>
            <ecNumber evidence="14">3.5.4.26</ecNumber>
        </recommendedName>
        <alternativeName>
            <fullName evidence="14">Riboflavin-specific deaminase</fullName>
        </alternativeName>
    </domain>
    <domain>
        <recommendedName>
            <fullName evidence="14">5-amino-6-(5-phosphoribosylamino)uracil reductase</fullName>
            <ecNumber evidence="14">1.1.1.193</ecNumber>
        </recommendedName>
        <alternativeName>
            <fullName evidence="14">HTP reductase</fullName>
        </alternativeName>
    </domain>
</protein>
<dbReference type="InterPro" id="IPR016192">
    <property type="entry name" value="APOBEC/CMP_deaminase_Zn-bd"/>
</dbReference>
<feature type="binding site" evidence="16">
    <location>
        <begin position="271"/>
        <end position="277"/>
    </location>
    <ligand>
        <name>NADP(+)</name>
        <dbReference type="ChEBI" id="CHEBI:58349"/>
    </ligand>
</feature>
<dbReference type="Gene3D" id="3.40.430.10">
    <property type="entry name" value="Dihydrofolate Reductase, subunit A"/>
    <property type="match status" value="2"/>
</dbReference>
<feature type="binding site" evidence="16">
    <location>
        <position position="202"/>
    </location>
    <ligand>
        <name>NADP(+)</name>
        <dbReference type="ChEBI" id="CHEBI:58349"/>
    </ligand>
</feature>
<comment type="cofactor">
    <cofactor evidence="14 17">
        <name>Zn(2+)</name>
        <dbReference type="ChEBI" id="CHEBI:29105"/>
    </cofactor>
    <text evidence="14 17">Binds 1 zinc ion.</text>
</comment>
<evidence type="ECO:0000256" key="7">
    <source>
        <dbReference type="ARBA" id="ARBA00022723"/>
    </source>
</evidence>
<dbReference type="Pfam" id="PF01872">
    <property type="entry name" value="RibD_C"/>
    <property type="match status" value="1"/>
</dbReference>
<dbReference type="InterPro" id="IPR016193">
    <property type="entry name" value="Cytidine_deaminase-like"/>
</dbReference>
<comment type="pathway">
    <text evidence="3 14">Cofactor biosynthesis; riboflavin biosynthesis; 5-amino-6-(D-ribitylamino)uracil from GTP: step 3/4.</text>
</comment>
<evidence type="ECO:0000313" key="21">
    <source>
        <dbReference type="Proteomes" id="UP000183203"/>
    </source>
</evidence>
<evidence type="ECO:0000256" key="6">
    <source>
        <dbReference type="ARBA" id="ARBA00022619"/>
    </source>
</evidence>
<dbReference type="InterPro" id="IPR002734">
    <property type="entry name" value="RibDG_C"/>
</dbReference>
<evidence type="ECO:0000256" key="10">
    <source>
        <dbReference type="ARBA" id="ARBA00023002"/>
    </source>
</evidence>
<comment type="pathway">
    <text evidence="2 14">Cofactor biosynthesis; riboflavin biosynthesis; 5-amino-6-(D-ribitylamino)uracil from GTP: step 2/4.</text>
</comment>
<feature type="binding site" evidence="17">
    <location>
        <position position="87"/>
    </location>
    <ligand>
        <name>Zn(2+)</name>
        <dbReference type="ChEBI" id="CHEBI:29105"/>
        <note>catalytic</note>
    </ligand>
</feature>
<dbReference type="OrthoDB" id="9800865at2"/>
<dbReference type="CDD" id="cd01284">
    <property type="entry name" value="Riboflavin_deaminase-reductase"/>
    <property type="match status" value="1"/>
</dbReference>
<feature type="binding site" evidence="16">
    <location>
        <position position="198"/>
    </location>
    <ligand>
        <name>NADP(+)</name>
        <dbReference type="ChEBI" id="CHEBI:58349"/>
    </ligand>
</feature>
<feature type="binding site" evidence="16">
    <location>
        <position position="172"/>
    </location>
    <ligand>
        <name>NADP(+)</name>
        <dbReference type="ChEBI" id="CHEBI:58349"/>
    </ligand>
</feature>
<feature type="region of interest" description="Disordered" evidence="18">
    <location>
        <begin position="335"/>
        <end position="404"/>
    </location>
</feature>
<comment type="similarity">
    <text evidence="5 14">In the C-terminal section; belongs to the HTP reductase family.</text>
</comment>
<comment type="catalytic activity">
    <reaction evidence="13 14">
        <text>2,5-diamino-6-hydroxy-4-(5-phosphoribosylamino)-pyrimidine + H2O + H(+) = 5-amino-6-(5-phospho-D-ribosylamino)uracil + NH4(+)</text>
        <dbReference type="Rhea" id="RHEA:21868"/>
        <dbReference type="ChEBI" id="CHEBI:15377"/>
        <dbReference type="ChEBI" id="CHEBI:15378"/>
        <dbReference type="ChEBI" id="CHEBI:28938"/>
        <dbReference type="ChEBI" id="CHEBI:58453"/>
        <dbReference type="ChEBI" id="CHEBI:58614"/>
        <dbReference type="EC" id="3.5.4.26"/>
    </reaction>
</comment>
<feature type="binding site" evidence="16">
    <location>
        <position position="156"/>
    </location>
    <ligand>
        <name>NADP(+)</name>
        <dbReference type="ChEBI" id="CHEBI:58349"/>
    </ligand>
</feature>
<evidence type="ECO:0000313" key="20">
    <source>
        <dbReference type="EMBL" id="SDB87616.1"/>
    </source>
</evidence>
<dbReference type="AlphaFoldDB" id="A0A1G6H2H2"/>
<dbReference type="PIRSF" id="PIRSF006769">
    <property type="entry name" value="RibD"/>
    <property type="match status" value="1"/>
</dbReference>
<evidence type="ECO:0000256" key="4">
    <source>
        <dbReference type="ARBA" id="ARBA00005259"/>
    </source>
</evidence>
<name>A0A1G6H2H2_9MICO</name>
<dbReference type="Gene3D" id="3.40.140.10">
    <property type="entry name" value="Cytidine Deaminase, domain 2"/>
    <property type="match status" value="1"/>
</dbReference>
<evidence type="ECO:0000256" key="13">
    <source>
        <dbReference type="ARBA" id="ARBA00049886"/>
    </source>
</evidence>
<feature type="active site" description="Proton donor" evidence="15">
    <location>
        <position position="54"/>
    </location>
</feature>
<dbReference type="InterPro" id="IPR004794">
    <property type="entry name" value="Eubact_RibD"/>
</dbReference>
<evidence type="ECO:0000256" key="17">
    <source>
        <dbReference type="PIRSR" id="PIRSR006769-3"/>
    </source>
</evidence>
<dbReference type="EC" id="1.1.1.193" evidence="14"/>
<feature type="binding site" evidence="17">
    <location>
        <position position="52"/>
    </location>
    <ligand>
        <name>Zn(2+)</name>
        <dbReference type="ChEBI" id="CHEBI:29105"/>
        <note>catalytic</note>
    </ligand>
</feature>
<evidence type="ECO:0000259" key="19">
    <source>
        <dbReference type="PROSITE" id="PS51747"/>
    </source>
</evidence>
<evidence type="ECO:0000256" key="8">
    <source>
        <dbReference type="ARBA" id="ARBA00022833"/>
    </source>
</evidence>
<keyword evidence="8 14" id="KW-0862">Zinc</keyword>
<evidence type="ECO:0000256" key="18">
    <source>
        <dbReference type="SAM" id="MobiDB-lite"/>
    </source>
</evidence>
<dbReference type="PROSITE" id="PS51747">
    <property type="entry name" value="CYT_DCMP_DEAMINASES_2"/>
    <property type="match status" value="1"/>
</dbReference>
<evidence type="ECO:0000256" key="1">
    <source>
        <dbReference type="ARBA" id="ARBA00002151"/>
    </source>
</evidence>
<dbReference type="Proteomes" id="UP000183203">
    <property type="component" value="Unassembled WGS sequence"/>
</dbReference>
<dbReference type="InterPro" id="IPR024072">
    <property type="entry name" value="DHFR-like_dom_sf"/>
</dbReference>
<comment type="similarity">
    <text evidence="4 14">In the N-terminal section; belongs to the cytidine and deoxycytidylate deaminase family.</text>
</comment>
<dbReference type="RefSeq" id="WP_058231110.1">
    <property type="nucleotide sequence ID" value="NZ_FMYG01000001.1"/>
</dbReference>
<keyword evidence="6 14" id="KW-0686">Riboflavin biosynthesis</keyword>
<dbReference type="InterPro" id="IPR002125">
    <property type="entry name" value="CMP_dCMP_dom"/>
</dbReference>
<dbReference type="GO" id="GO:0009231">
    <property type="term" value="P:riboflavin biosynthetic process"/>
    <property type="evidence" value="ECO:0007669"/>
    <property type="project" value="UniProtKB-UniPathway"/>
</dbReference>
<accession>A0A1G6H2H2</accession>
<dbReference type="PANTHER" id="PTHR38011">
    <property type="entry name" value="DIHYDROFOLATE REDUCTASE FAMILY PROTEIN (AFU_ORTHOLOGUE AFUA_8G06820)"/>
    <property type="match status" value="1"/>
</dbReference>
<evidence type="ECO:0000256" key="3">
    <source>
        <dbReference type="ARBA" id="ARBA00004910"/>
    </source>
</evidence>
<feature type="binding site" evidence="16">
    <location>
        <position position="186"/>
    </location>
    <ligand>
        <name>substrate</name>
    </ligand>
</feature>
<keyword evidence="14" id="KW-0378">Hydrolase</keyword>
<dbReference type="EC" id="3.5.4.26" evidence="14"/>
<comment type="function">
    <text evidence="1 14">Converts 2,5-diamino-6-(ribosylamino)-4(3h)-pyrimidinone 5'-phosphate into 5-amino-6-(ribosylamino)-2,4(1h,3h)-pyrimidinedione 5'-phosphate.</text>
</comment>